<dbReference type="RefSeq" id="WP_191909088.1">
    <property type="nucleotide sequence ID" value="NZ_CP042582.1"/>
</dbReference>
<evidence type="ECO:0000256" key="5">
    <source>
        <dbReference type="ARBA" id="ARBA00022741"/>
    </source>
</evidence>
<reference evidence="10 11" key="1">
    <citation type="submission" date="2019-08" db="EMBL/GenBank/DDBJ databases">
        <title>Hyperibacter terrae gen. nov., sp. nov. and Hyperibacter viscosus sp. nov., two new members in the family Rhodospirillaceae isolated from the rhizosphere of Hypericum perforatum.</title>
        <authorList>
            <person name="Noviana Z."/>
        </authorList>
    </citation>
    <scope>NUCLEOTIDE SEQUENCE [LARGE SCALE GENOMIC DNA]</scope>
    <source>
        <strain evidence="10 11">R5959</strain>
    </source>
</reference>
<evidence type="ECO:0000256" key="2">
    <source>
        <dbReference type="ARBA" id="ARBA00022475"/>
    </source>
</evidence>
<evidence type="ECO:0000256" key="1">
    <source>
        <dbReference type="ARBA" id="ARBA00022448"/>
    </source>
</evidence>
<dbReference type="Gene3D" id="3.40.50.300">
    <property type="entry name" value="P-loop containing nucleotide triphosphate hydrolases"/>
    <property type="match status" value="2"/>
</dbReference>
<keyword evidence="4" id="KW-0677">Repeat</keyword>
<dbReference type="CDD" id="cd03216">
    <property type="entry name" value="ABC_Carb_Monos_I"/>
    <property type="match status" value="1"/>
</dbReference>
<dbReference type="GO" id="GO:0016887">
    <property type="term" value="F:ATP hydrolysis activity"/>
    <property type="evidence" value="ECO:0007669"/>
    <property type="project" value="InterPro"/>
</dbReference>
<evidence type="ECO:0000313" key="10">
    <source>
        <dbReference type="EMBL" id="QEX23648.1"/>
    </source>
</evidence>
<dbReference type="PROSITE" id="PS50893">
    <property type="entry name" value="ABC_TRANSPORTER_2"/>
    <property type="match status" value="2"/>
</dbReference>
<gene>
    <name evidence="10" type="ORF">FRZ61_35870</name>
</gene>
<evidence type="ECO:0000259" key="9">
    <source>
        <dbReference type="PROSITE" id="PS50893"/>
    </source>
</evidence>
<dbReference type="AlphaFoldDB" id="A0A5J6N0W4"/>
<dbReference type="Proteomes" id="UP000325797">
    <property type="component" value="Chromosome"/>
</dbReference>
<dbReference type="Pfam" id="PF00005">
    <property type="entry name" value="ABC_tran"/>
    <property type="match status" value="2"/>
</dbReference>
<dbReference type="SMART" id="SM00382">
    <property type="entry name" value="AAA"/>
    <property type="match status" value="1"/>
</dbReference>
<keyword evidence="8" id="KW-0472">Membrane</keyword>
<keyword evidence="3" id="KW-0762">Sugar transport</keyword>
<dbReference type="InterPro" id="IPR003593">
    <property type="entry name" value="AAA+_ATPase"/>
</dbReference>
<feature type="domain" description="ABC transporter" evidence="9">
    <location>
        <begin position="258"/>
        <end position="503"/>
    </location>
</feature>
<dbReference type="PANTHER" id="PTHR43790:SF3">
    <property type="entry name" value="D-ALLOSE IMPORT ATP-BINDING PROTEIN ALSA-RELATED"/>
    <property type="match status" value="1"/>
</dbReference>
<keyword evidence="6" id="KW-0067">ATP-binding</keyword>
<dbReference type="PANTHER" id="PTHR43790">
    <property type="entry name" value="CARBOHYDRATE TRANSPORT ATP-BINDING PROTEIN MG119-RELATED"/>
    <property type="match status" value="1"/>
</dbReference>
<dbReference type="InterPro" id="IPR003439">
    <property type="entry name" value="ABC_transporter-like_ATP-bd"/>
</dbReference>
<keyword evidence="11" id="KW-1185">Reference proteome</keyword>
<dbReference type="PROSITE" id="PS00211">
    <property type="entry name" value="ABC_TRANSPORTER_1"/>
    <property type="match status" value="1"/>
</dbReference>
<protein>
    <submittedName>
        <fullName evidence="10">ABC transporter</fullName>
    </submittedName>
</protein>
<feature type="domain" description="ABC transporter" evidence="9">
    <location>
        <begin position="10"/>
        <end position="245"/>
    </location>
</feature>
<accession>A0A5J6N0W4</accession>
<dbReference type="InterPro" id="IPR027417">
    <property type="entry name" value="P-loop_NTPase"/>
</dbReference>
<dbReference type="InterPro" id="IPR017871">
    <property type="entry name" value="ABC_transporter-like_CS"/>
</dbReference>
<keyword evidence="1" id="KW-0813">Transport</keyword>
<evidence type="ECO:0000256" key="6">
    <source>
        <dbReference type="ARBA" id="ARBA00022840"/>
    </source>
</evidence>
<evidence type="ECO:0000256" key="3">
    <source>
        <dbReference type="ARBA" id="ARBA00022597"/>
    </source>
</evidence>
<dbReference type="KEGG" id="hadh:FRZ61_35870"/>
<evidence type="ECO:0000256" key="7">
    <source>
        <dbReference type="ARBA" id="ARBA00022967"/>
    </source>
</evidence>
<organism evidence="10 11">
    <name type="scientific">Hypericibacter adhaerens</name>
    <dbReference type="NCBI Taxonomy" id="2602016"/>
    <lineage>
        <taxon>Bacteria</taxon>
        <taxon>Pseudomonadati</taxon>
        <taxon>Pseudomonadota</taxon>
        <taxon>Alphaproteobacteria</taxon>
        <taxon>Rhodospirillales</taxon>
        <taxon>Dongiaceae</taxon>
        <taxon>Hypericibacter</taxon>
    </lineage>
</organism>
<evidence type="ECO:0000313" key="11">
    <source>
        <dbReference type="Proteomes" id="UP000325797"/>
    </source>
</evidence>
<evidence type="ECO:0000256" key="8">
    <source>
        <dbReference type="ARBA" id="ARBA00023136"/>
    </source>
</evidence>
<sequence length="508" mass="54092">MTDAATPPVLDVRNATKAYGATVALAGVSLSVARGEAHALLGENGAGKSTLVKILSGVVEPDQGSVTLGGEPFRPRSLTMARALGVSTAFQELSLLPNLTVATNLMLPSPPRNALGLVSARRSIARAKEILGAYGASDIAPTALVGNLSLAEKQRVEIVRAISRRPRLLILDEPTAALAEPEWLFTLIDRLRAEGCAILYISHRLSEVRRLCQQGTILRNGRSIETVDLKATRDADIFRMMVGASPEGAAAREAGPKKQKGAVALHVEGLVCRNVRGVSFDLHEGEVLGVAALEGQGQRDLFRALVGIERIDAGKMAVRGEVVKLHSPAEALRSGSGIAFVPEERKTEGVFLGMSTGANISLSVIDRLRHLGLIDRGRERDRIRAQAQAVDLPERYLDARLSVLSGGNQQKALIGRVLLSGARILAMFDPTRGVDVGTKQVIYGAIRRFVDQGGSVLIYSTEIPELVSLCDRCLVVYRGAVIGVLDRAQFSEQALVALATGHAAEAAE</sequence>
<keyword evidence="7" id="KW-1278">Translocase</keyword>
<dbReference type="EMBL" id="CP042582">
    <property type="protein sequence ID" value="QEX23648.1"/>
    <property type="molecule type" value="Genomic_DNA"/>
</dbReference>
<proteinExistence type="predicted"/>
<dbReference type="SUPFAM" id="SSF52540">
    <property type="entry name" value="P-loop containing nucleoside triphosphate hydrolases"/>
    <property type="match status" value="2"/>
</dbReference>
<name>A0A5J6N0W4_9PROT</name>
<dbReference type="GO" id="GO:0005524">
    <property type="term" value="F:ATP binding"/>
    <property type="evidence" value="ECO:0007669"/>
    <property type="project" value="UniProtKB-KW"/>
</dbReference>
<evidence type="ECO:0000256" key="4">
    <source>
        <dbReference type="ARBA" id="ARBA00022737"/>
    </source>
</evidence>
<keyword evidence="5" id="KW-0547">Nucleotide-binding</keyword>
<dbReference type="InterPro" id="IPR050107">
    <property type="entry name" value="ABC_carbohydrate_import_ATPase"/>
</dbReference>
<dbReference type="CDD" id="cd03215">
    <property type="entry name" value="ABC_Carb_Monos_II"/>
    <property type="match status" value="1"/>
</dbReference>
<keyword evidence="2" id="KW-1003">Cell membrane</keyword>